<proteinExistence type="predicted"/>
<dbReference type="AlphaFoldDB" id="A0AAD7T0J3"/>
<feature type="compositionally biased region" description="Pro residues" evidence="1">
    <location>
        <begin position="110"/>
        <end position="131"/>
    </location>
</feature>
<feature type="compositionally biased region" description="Low complexity" evidence="1">
    <location>
        <begin position="673"/>
        <end position="684"/>
    </location>
</feature>
<dbReference type="PANTHER" id="PTHR35077">
    <property type="entry name" value="SIMILAR TO AI661453 PROTEIN"/>
    <property type="match status" value="1"/>
</dbReference>
<sequence>MKKAPFNNFLGRKTQSLFDTNIEIKEMDNVELVLDCSAIPESGTAKVRARPTVKHFILNTSSSDIVQGFAVPTPKVPVLPPVNGPKTNGTDEKLSNGVSIPDFVEEEIFIPPPPSMAPPPPPPKFTPPPPEFSFDPISSPQAQDLASLQPPSMPPPKPPSKPPSPLPTQESDLSSLKPPPMAPPKPPSDPSSAKVSGPISSPLTNSPNLTECPKFTPPKPPASAERPQITPPRAQKVPPPKPTRLSSIPSQDSLPLTPAPALPAPVPTPSTFNPQNTAKLYSVPKASLLSRELDLEKPSKTILLLQDTSTDSIPVQANGKVPSDNKDLGSAKAQVPPTKPTRRNSSGIQLEKDLQDLENVQFTLPGEVVKVQGDVAVDPPQLPTAKDLNKPTQPSPKASPKLEKVPAASETSLVTPHVDSPGRSRKHIPYVSRNPYLRRTNESSVAGGTSPMALLLAAKEREKQRSSLSRENSAKRNSYSEPTTVSIHQSQSMPNSFTVIPRSTSSPSLGEQEDIQNEPNVQSSESPASTSPSRPTSSSSLVAELLEKHDTEAAPTASDASYVKDEENGEELCIPFIPPPPEFANSDTEEENSQDHPEPPPSFPPPDPPSKKVSSPSPTPPCQPPRGTGPATPPKPKAAKPPSPPKLPSQKAKVKAKPLGQDKPKPATPPPASSLSSSQATLQSILQKKMMEMDQKHSFQEVNTNNDDWGSPLSDEESSIPVRPSPLPKNKNIPTALSAPPSQAPGLDMSELEKKVAKKAQVLSSAAKSATSNGPQSKQSYGMTFTVRPGSKQPITPVIKGDAP</sequence>
<name>A0AAD7T0J3_9TELE</name>
<feature type="compositionally biased region" description="Polar residues" evidence="1">
    <location>
        <begin position="136"/>
        <end position="146"/>
    </location>
</feature>
<feature type="region of interest" description="Disordered" evidence="1">
    <location>
        <begin position="313"/>
        <end position="347"/>
    </location>
</feature>
<feature type="compositionally biased region" description="Pro residues" evidence="1">
    <location>
        <begin position="177"/>
        <end position="189"/>
    </location>
</feature>
<feature type="compositionally biased region" description="Pro residues" evidence="1">
    <location>
        <begin position="631"/>
        <end position="647"/>
    </location>
</feature>
<reference evidence="2" key="1">
    <citation type="journal article" date="2023" name="Science">
        <title>Genome structures resolve the early diversification of teleost fishes.</title>
        <authorList>
            <person name="Parey E."/>
            <person name="Louis A."/>
            <person name="Montfort J."/>
            <person name="Bouchez O."/>
            <person name="Roques C."/>
            <person name="Iampietro C."/>
            <person name="Lluch J."/>
            <person name="Castinel A."/>
            <person name="Donnadieu C."/>
            <person name="Desvignes T."/>
            <person name="Floi Bucao C."/>
            <person name="Jouanno E."/>
            <person name="Wen M."/>
            <person name="Mejri S."/>
            <person name="Dirks R."/>
            <person name="Jansen H."/>
            <person name="Henkel C."/>
            <person name="Chen W.J."/>
            <person name="Zahm M."/>
            <person name="Cabau C."/>
            <person name="Klopp C."/>
            <person name="Thompson A.W."/>
            <person name="Robinson-Rechavi M."/>
            <person name="Braasch I."/>
            <person name="Lecointre G."/>
            <person name="Bobe J."/>
            <person name="Postlethwait J.H."/>
            <person name="Berthelot C."/>
            <person name="Roest Crollius H."/>
            <person name="Guiguen Y."/>
        </authorList>
    </citation>
    <scope>NUCLEOTIDE SEQUENCE</scope>
    <source>
        <strain evidence="2">NC1722</strain>
    </source>
</reference>
<dbReference type="EMBL" id="JAINUG010000020">
    <property type="protein sequence ID" value="KAJ8412030.1"/>
    <property type="molecule type" value="Genomic_DNA"/>
</dbReference>
<feature type="compositionally biased region" description="Polar residues" evidence="1">
    <location>
        <begin position="762"/>
        <end position="783"/>
    </location>
</feature>
<feature type="compositionally biased region" description="Pro residues" evidence="1">
    <location>
        <begin position="151"/>
        <end position="166"/>
    </location>
</feature>
<keyword evidence="3" id="KW-1185">Reference proteome</keyword>
<evidence type="ECO:0000313" key="3">
    <source>
        <dbReference type="Proteomes" id="UP001221898"/>
    </source>
</evidence>
<evidence type="ECO:0000313" key="2">
    <source>
        <dbReference type="EMBL" id="KAJ8412030.1"/>
    </source>
</evidence>
<feature type="region of interest" description="Disordered" evidence="1">
    <location>
        <begin position="460"/>
        <end position="804"/>
    </location>
</feature>
<feature type="compositionally biased region" description="Low complexity" evidence="1">
    <location>
        <begin position="523"/>
        <end position="540"/>
    </location>
</feature>
<feature type="compositionally biased region" description="Pro residues" evidence="1">
    <location>
        <begin position="599"/>
        <end position="608"/>
    </location>
</feature>
<feature type="compositionally biased region" description="Polar residues" evidence="1">
    <location>
        <begin position="466"/>
        <end position="509"/>
    </location>
</feature>
<gene>
    <name evidence="2" type="ORF">AAFF_G00142970</name>
</gene>
<feature type="compositionally biased region" description="Pro residues" evidence="1">
    <location>
        <begin position="257"/>
        <end position="268"/>
    </location>
</feature>
<feature type="region of interest" description="Disordered" evidence="1">
    <location>
        <begin position="374"/>
        <end position="435"/>
    </location>
</feature>
<accession>A0AAD7T0J3</accession>
<protein>
    <submittedName>
        <fullName evidence="2">Uncharacterized protein</fullName>
    </submittedName>
</protein>
<feature type="compositionally biased region" description="Polar residues" evidence="1">
    <location>
        <begin position="198"/>
        <end position="209"/>
    </location>
</feature>
<evidence type="ECO:0000256" key="1">
    <source>
        <dbReference type="SAM" id="MobiDB-lite"/>
    </source>
</evidence>
<organism evidence="2 3">
    <name type="scientific">Aldrovandia affinis</name>
    <dbReference type="NCBI Taxonomy" id="143900"/>
    <lineage>
        <taxon>Eukaryota</taxon>
        <taxon>Metazoa</taxon>
        <taxon>Chordata</taxon>
        <taxon>Craniata</taxon>
        <taxon>Vertebrata</taxon>
        <taxon>Euteleostomi</taxon>
        <taxon>Actinopterygii</taxon>
        <taxon>Neopterygii</taxon>
        <taxon>Teleostei</taxon>
        <taxon>Notacanthiformes</taxon>
        <taxon>Halosauridae</taxon>
        <taxon>Aldrovandia</taxon>
    </lineage>
</organism>
<dbReference type="Proteomes" id="UP001221898">
    <property type="component" value="Unassembled WGS sequence"/>
</dbReference>
<feature type="region of interest" description="Disordered" evidence="1">
    <location>
        <begin position="108"/>
        <end position="277"/>
    </location>
</feature>
<comment type="caution">
    <text evidence="2">The sequence shown here is derived from an EMBL/GenBank/DDBJ whole genome shotgun (WGS) entry which is preliminary data.</text>
</comment>
<dbReference type="PANTHER" id="PTHR35077:SF2">
    <property type="entry name" value="SIMILAR TO AI661453 PROTEIN"/>
    <property type="match status" value="1"/>
</dbReference>
<feature type="compositionally biased region" description="Basic and acidic residues" evidence="1">
    <location>
        <begin position="689"/>
        <end position="699"/>
    </location>
</feature>